<gene>
    <name evidence="2" type="ORF">A3D77_00685</name>
</gene>
<comment type="caution">
    <text evidence="2">The sequence shown here is derived from an EMBL/GenBank/DDBJ whole genome shotgun (WGS) entry which is preliminary data.</text>
</comment>
<feature type="compositionally biased region" description="Basic and acidic residues" evidence="1">
    <location>
        <begin position="67"/>
        <end position="89"/>
    </location>
</feature>
<accession>A0A1F5ZM92</accession>
<evidence type="ECO:0000256" key="1">
    <source>
        <dbReference type="SAM" id="MobiDB-lite"/>
    </source>
</evidence>
<name>A0A1F5ZM92_9BACT</name>
<feature type="region of interest" description="Disordered" evidence="1">
    <location>
        <begin position="48"/>
        <end position="98"/>
    </location>
</feature>
<protein>
    <submittedName>
        <fullName evidence="2">Uncharacterized protein</fullName>
    </submittedName>
</protein>
<sequence length="98" mass="10696">MVANTIEAIQTSKLNPVNPTEPGTLLLSSRLPHNQIMFEHGVMFWTKGTGTDKNGKPVTAVIPDSTDLERDPNAKPQITRDNEEKKTDSGSKQPAKIA</sequence>
<dbReference type="STRING" id="1798382.A3D77_00685"/>
<evidence type="ECO:0000313" key="2">
    <source>
        <dbReference type="EMBL" id="OGG13222.1"/>
    </source>
</evidence>
<organism evidence="2 3">
    <name type="scientific">Candidatus Gottesmanbacteria bacterium RIFCSPHIGHO2_02_FULL_39_11</name>
    <dbReference type="NCBI Taxonomy" id="1798382"/>
    <lineage>
        <taxon>Bacteria</taxon>
        <taxon>Candidatus Gottesmaniibacteriota</taxon>
    </lineage>
</organism>
<dbReference type="Proteomes" id="UP000176923">
    <property type="component" value="Unassembled WGS sequence"/>
</dbReference>
<reference evidence="2 3" key="1">
    <citation type="journal article" date="2016" name="Nat. Commun.">
        <title>Thousands of microbial genomes shed light on interconnected biogeochemical processes in an aquifer system.</title>
        <authorList>
            <person name="Anantharaman K."/>
            <person name="Brown C.T."/>
            <person name="Hug L.A."/>
            <person name="Sharon I."/>
            <person name="Castelle C.J."/>
            <person name="Probst A.J."/>
            <person name="Thomas B.C."/>
            <person name="Singh A."/>
            <person name="Wilkins M.J."/>
            <person name="Karaoz U."/>
            <person name="Brodie E.L."/>
            <person name="Williams K.H."/>
            <person name="Hubbard S.S."/>
            <person name="Banfield J.F."/>
        </authorList>
    </citation>
    <scope>NUCLEOTIDE SEQUENCE [LARGE SCALE GENOMIC DNA]</scope>
</reference>
<dbReference type="EMBL" id="MFJL01000039">
    <property type="protein sequence ID" value="OGG13222.1"/>
    <property type="molecule type" value="Genomic_DNA"/>
</dbReference>
<evidence type="ECO:0000313" key="3">
    <source>
        <dbReference type="Proteomes" id="UP000176923"/>
    </source>
</evidence>
<dbReference type="AlphaFoldDB" id="A0A1F5ZM92"/>
<proteinExistence type="predicted"/>